<accession>A0A7X4GI88</accession>
<name>A0A7X4GI88_9SPHN</name>
<reference evidence="1 2" key="1">
    <citation type="submission" date="2019-12" db="EMBL/GenBank/DDBJ databases">
        <authorList>
            <person name="Feng G."/>
            <person name="Zhu H."/>
        </authorList>
    </citation>
    <scope>NUCLEOTIDE SEQUENCE [LARGE SCALE GENOMIC DNA]</scope>
    <source>
        <strain evidence="1 2">FGD1</strain>
    </source>
</reference>
<dbReference type="Proteomes" id="UP000465810">
    <property type="component" value="Unassembled WGS sequence"/>
</dbReference>
<gene>
    <name evidence="1" type="ORF">GR702_13740</name>
</gene>
<evidence type="ECO:0000313" key="1">
    <source>
        <dbReference type="EMBL" id="MYL98825.1"/>
    </source>
</evidence>
<dbReference type="AlphaFoldDB" id="A0A7X4GI88"/>
<evidence type="ECO:0000313" key="2">
    <source>
        <dbReference type="Proteomes" id="UP000465810"/>
    </source>
</evidence>
<keyword evidence="2" id="KW-1185">Reference proteome</keyword>
<sequence>MTARAQAVFLVNLVQDVNILRPLIVMAQRDFAMDVRVLVSGAFEGRDISGIWRRELAEIAAETRARLDQFRSEFEALALLDGHGVIFAASESHLRGHATCHDVFRVAPASYLRVTLQHGFECVGFRHSGAHKLAHGSTASFAADIVCAWFATEHIDAISAAQRGKLVVTGPSAVLQQFREPLPQDASRPGLVCENLHSVRLNAAGDMKAEFVDVFSAFCKAVDDGTRTPAVCLRPHPGGQYMLRNKVPLPDNVTVENAPMYRLDMRRFAYGISAPSSVLLDMVLAGIPTAVWRDGAGLMDTDNYADLPGVSSLADWVAFARKAQEDPASFASGREAFLARFGLVIDPADVHARYSRIFDMTLRHAPRLAATRTVSGIVAVAPPATD</sequence>
<proteinExistence type="predicted"/>
<protein>
    <submittedName>
        <fullName evidence="1">Uncharacterized protein</fullName>
    </submittedName>
</protein>
<comment type="caution">
    <text evidence="1">The sequence shown here is derived from an EMBL/GenBank/DDBJ whole genome shotgun (WGS) entry which is preliminary data.</text>
</comment>
<dbReference type="RefSeq" id="WP_160986465.1">
    <property type="nucleotide sequence ID" value="NZ_WVTD01000010.1"/>
</dbReference>
<organism evidence="1 2">
    <name type="scientific">Novosphingobium silvae</name>
    <dbReference type="NCBI Taxonomy" id="2692619"/>
    <lineage>
        <taxon>Bacteria</taxon>
        <taxon>Pseudomonadati</taxon>
        <taxon>Pseudomonadota</taxon>
        <taxon>Alphaproteobacteria</taxon>
        <taxon>Sphingomonadales</taxon>
        <taxon>Sphingomonadaceae</taxon>
        <taxon>Novosphingobium</taxon>
    </lineage>
</organism>
<dbReference type="EMBL" id="WVTD01000010">
    <property type="protein sequence ID" value="MYL98825.1"/>
    <property type="molecule type" value="Genomic_DNA"/>
</dbReference>